<evidence type="ECO:0000313" key="2">
    <source>
        <dbReference type="EMBL" id="RHY25786.1"/>
    </source>
</evidence>
<proteinExistence type="predicted"/>
<dbReference type="AlphaFoldDB" id="A0A3R6VH76"/>
<evidence type="ECO:0000313" key="3">
    <source>
        <dbReference type="Proteomes" id="UP000285060"/>
    </source>
</evidence>
<protein>
    <submittedName>
        <fullName evidence="2">Uncharacterized protein</fullName>
    </submittedName>
</protein>
<name>A0A3R6VH76_9STRA</name>
<gene>
    <name evidence="2" type="ORF">DYB32_008097</name>
</gene>
<dbReference type="EMBL" id="QUSY01001187">
    <property type="protein sequence ID" value="RHY25786.1"/>
    <property type="molecule type" value="Genomic_DNA"/>
</dbReference>
<evidence type="ECO:0000256" key="1">
    <source>
        <dbReference type="SAM" id="Coils"/>
    </source>
</evidence>
<sequence length="167" mass="18866">MYQHHLDQLAETKKAKAELEALLSQARTVRHRVRLQQEDVHARKAQLMDRIAHVKHMTQECVLHEVVLPQDGDAWGFFMRRYITLQRRQAVEHDALRGPILHLLDVLKADKHFLHTNGFLNTAQDMPLPHILGTCSIGKCGKSVVGGVAACRAASRKLHECCLVDGT</sequence>
<keyword evidence="3" id="KW-1185">Reference proteome</keyword>
<dbReference type="VEuPathDB" id="FungiDB:H310_13303"/>
<reference evidence="2 3" key="1">
    <citation type="submission" date="2018-08" db="EMBL/GenBank/DDBJ databases">
        <title>Aphanomyces genome sequencing and annotation.</title>
        <authorList>
            <person name="Minardi D."/>
            <person name="Oidtmann B."/>
            <person name="Van Der Giezen M."/>
            <person name="Studholme D.J."/>
        </authorList>
    </citation>
    <scope>NUCLEOTIDE SEQUENCE [LARGE SCALE GENOMIC DNA]</scope>
    <source>
        <strain evidence="2 3">NJM0002</strain>
    </source>
</reference>
<organism evidence="2 3">
    <name type="scientific">Aphanomyces invadans</name>
    <dbReference type="NCBI Taxonomy" id="157072"/>
    <lineage>
        <taxon>Eukaryota</taxon>
        <taxon>Sar</taxon>
        <taxon>Stramenopiles</taxon>
        <taxon>Oomycota</taxon>
        <taxon>Saprolegniomycetes</taxon>
        <taxon>Saprolegniales</taxon>
        <taxon>Verrucalvaceae</taxon>
        <taxon>Aphanomyces</taxon>
    </lineage>
</organism>
<comment type="caution">
    <text evidence="2">The sequence shown here is derived from an EMBL/GenBank/DDBJ whole genome shotgun (WGS) entry which is preliminary data.</text>
</comment>
<dbReference type="Proteomes" id="UP000285060">
    <property type="component" value="Unassembled WGS sequence"/>
</dbReference>
<feature type="coiled-coil region" evidence="1">
    <location>
        <begin position="2"/>
        <end position="29"/>
    </location>
</feature>
<accession>A0A3R6VH76</accession>
<keyword evidence="1" id="KW-0175">Coiled coil</keyword>